<dbReference type="EnsemblFungi" id="PTTG_06891-t43_1">
    <property type="protein sequence ID" value="PTTG_06891-t43_1-p1"/>
    <property type="gene ID" value="PTTG_06891"/>
</dbReference>
<keyword evidence="4" id="KW-1185">Reference proteome</keyword>
<reference evidence="3 4" key="3">
    <citation type="journal article" date="2017" name="G3 (Bethesda)">
        <title>Comparative analysis highlights variable genome content of wheat rusts and divergence of the mating loci.</title>
        <authorList>
            <person name="Cuomo C.A."/>
            <person name="Bakkeren G."/>
            <person name="Khalil H.B."/>
            <person name="Panwar V."/>
            <person name="Joly D."/>
            <person name="Linning R."/>
            <person name="Sakthikumar S."/>
            <person name="Song X."/>
            <person name="Adiconis X."/>
            <person name="Fan L."/>
            <person name="Goldberg J.M."/>
            <person name="Levin J.Z."/>
            <person name="Young S."/>
            <person name="Zeng Q."/>
            <person name="Anikster Y."/>
            <person name="Bruce M."/>
            <person name="Wang M."/>
            <person name="Yin C."/>
            <person name="McCallum B."/>
            <person name="Szabo L.J."/>
            <person name="Hulbert S."/>
            <person name="Chen X."/>
            <person name="Fellers J.P."/>
        </authorList>
    </citation>
    <scope>NUCLEOTIDE SEQUENCE</scope>
    <source>
        <strain evidence="3">isolate 1-1 / race 1 (BBBD)</strain>
        <strain evidence="4">Isolate 1-1 / race 1 (BBBD)</strain>
    </source>
</reference>
<sequence length="726" mass="82092">MENVDDGAIYIDVMTWLLSPSQDGNADDDQDERMLENLCRLMVHLRLALVDQLMMAVLHSAKLWSLGIPGKASTDVPSAGKDSSMKNKAVEPFMSIFLKLKAACLAKFHRSSLPHSNHSTFPSIPGPDHLNQTHPKLKPSTIKFIDRWRAIVVGAANENSRDGHFTPFDLRQLCLMAVLLVSTKSFDISSSSFRLQSLIEQDCIKCIKRSIRQTQLADSTVQAITHFDPDSVITWLAVQIIPSINPLHLAESPTNVIINHFAKSLFQVFENGHLFDQLSTSLDLAPHSLSLHPSSSTDQGLTRTSSDPLAQVVLSISLSLSKLIEHTTKTSDVKSFSADLRSLVAVTEKIHESWRTATSAYDQVHLPEFKENSVSINHLKPEENQADRWLRNIFFCCLLILGGLVNKLAVRGFSQVMAENLFPPMFQILCQIHFITLRFPSDKLSTHTAVFDTLAVLTKPHVGLANLILKESQPSLNEARDVRDPVRISRVIYYFNLIERFTGSVIQREYLDQIVVPVIWTFIDRAQVGFHAHLALSNVLEFCSEDTILNLADKYFQMLLHDISLDQSSVLGFDQQKLAWKNLLKAVSKHSRIKTEDLMSKLIESIKMTDGPVVTFSPAPMHDPPTREKSIDDQRNEHQMDKRKRLYKLLICAIGELNYDETEEETVKLLDTCWDLIRFQEDLVELFEVGLNQQSFKIPSSNLSNFGVYWWHQKMKSLNSSASPKL</sequence>
<dbReference type="AlphaFoldDB" id="A0A180GQG2"/>
<evidence type="ECO:0000313" key="2">
    <source>
        <dbReference type="EMBL" id="OAV94668.1"/>
    </source>
</evidence>
<organism evidence="2">
    <name type="scientific">Puccinia triticina (isolate 1-1 / race 1 (BBBD))</name>
    <name type="common">Brown leaf rust fungus</name>
    <dbReference type="NCBI Taxonomy" id="630390"/>
    <lineage>
        <taxon>Eukaryota</taxon>
        <taxon>Fungi</taxon>
        <taxon>Dikarya</taxon>
        <taxon>Basidiomycota</taxon>
        <taxon>Pucciniomycotina</taxon>
        <taxon>Pucciniomycetes</taxon>
        <taxon>Pucciniales</taxon>
        <taxon>Pucciniaceae</taxon>
        <taxon>Puccinia</taxon>
    </lineage>
</organism>
<dbReference type="STRING" id="630390.A0A180GQG2"/>
<reference evidence="3" key="4">
    <citation type="submission" date="2025-05" db="UniProtKB">
        <authorList>
            <consortium name="EnsemblFungi"/>
        </authorList>
    </citation>
    <scope>IDENTIFICATION</scope>
    <source>
        <strain evidence="3">isolate 1-1 / race 1 (BBBD)</strain>
    </source>
</reference>
<dbReference type="PANTHER" id="PTHR39214">
    <property type="entry name" value="MICROBODY (PEROXISOME) BIOGENESIS PROTEIN PEROXIN 8 (EUROFUNG)"/>
    <property type="match status" value="1"/>
</dbReference>
<accession>A0A180GQG2</accession>
<reference evidence="2" key="1">
    <citation type="submission" date="2009-11" db="EMBL/GenBank/DDBJ databases">
        <authorList>
            <consortium name="The Broad Institute Genome Sequencing Platform"/>
            <person name="Ward D."/>
            <person name="Feldgarden M."/>
            <person name="Earl A."/>
            <person name="Young S.K."/>
            <person name="Zeng Q."/>
            <person name="Koehrsen M."/>
            <person name="Alvarado L."/>
            <person name="Berlin A."/>
            <person name="Bochicchio J."/>
            <person name="Borenstein D."/>
            <person name="Chapman S.B."/>
            <person name="Chen Z."/>
            <person name="Engels R."/>
            <person name="Freedman E."/>
            <person name="Gellesch M."/>
            <person name="Goldberg J."/>
            <person name="Griggs A."/>
            <person name="Gujja S."/>
            <person name="Heilman E."/>
            <person name="Heiman D."/>
            <person name="Hepburn T."/>
            <person name="Howarth C."/>
            <person name="Jen D."/>
            <person name="Larson L."/>
            <person name="Lewis B."/>
            <person name="Mehta T."/>
            <person name="Park D."/>
            <person name="Pearson M."/>
            <person name="Roberts A."/>
            <person name="Saif S."/>
            <person name="Shea T."/>
            <person name="Shenoy N."/>
            <person name="Sisk P."/>
            <person name="Stolte C."/>
            <person name="Sykes S."/>
            <person name="Thomson T."/>
            <person name="Walk T."/>
            <person name="White J."/>
            <person name="Yandava C."/>
            <person name="Izard J."/>
            <person name="Baranova O.V."/>
            <person name="Blanton J.M."/>
            <person name="Tanner A.C."/>
            <person name="Dewhirst F.E."/>
            <person name="Haas B."/>
            <person name="Nusbaum C."/>
            <person name="Birren B."/>
        </authorList>
    </citation>
    <scope>NUCLEOTIDE SEQUENCE [LARGE SCALE GENOMIC DNA]</scope>
    <source>
        <strain evidence="2">1-1 BBBD Race 1</strain>
    </source>
</reference>
<protein>
    <submittedName>
        <fullName evidence="2 3">Uncharacterized protein</fullName>
    </submittedName>
</protein>
<dbReference type="OrthoDB" id="2498269at2759"/>
<evidence type="ECO:0000313" key="3">
    <source>
        <dbReference type="EnsemblFungi" id="PTTG_06891-t43_1-p1"/>
    </source>
</evidence>
<dbReference type="PANTHER" id="PTHR39214:SF1">
    <property type="entry name" value="MICROBODY (PEROXISOME) BIOGENESIS PROTEIN PEROXIN 8 (EUROFUNG)"/>
    <property type="match status" value="1"/>
</dbReference>
<evidence type="ECO:0000256" key="1">
    <source>
        <dbReference type="SAM" id="MobiDB-lite"/>
    </source>
</evidence>
<gene>
    <name evidence="2" type="ORF">PTTG_06891</name>
</gene>
<reference evidence="2" key="2">
    <citation type="submission" date="2016-05" db="EMBL/GenBank/DDBJ databases">
        <title>Comparative analysis highlights variable genome content of wheat rusts and divergence of the mating loci.</title>
        <authorList>
            <person name="Cuomo C.A."/>
            <person name="Bakkeren G."/>
            <person name="Szabo L."/>
            <person name="Khalil H."/>
            <person name="Joly D."/>
            <person name="Goldberg J."/>
            <person name="Young S."/>
            <person name="Zeng Q."/>
            <person name="Fellers J."/>
        </authorList>
    </citation>
    <scope>NUCLEOTIDE SEQUENCE [LARGE SCALE GENOMIC DNA]</scope>
    <source>
        <strain evidence="2">1-1 BBBD Race 1</strain>
    </source>
</reference>
<dbReference type="VEuPathDB" id="FungiDB:PTTG_06891"/>
<feature type="region of interest" description="Disordered" evidence="1">
    <location>
        <begin position="615"/>
        <end position="637"/>
    </location>
</feature>
<dbReference type="EMBL" id="ADAS02000037">
    <property type="protein sequence ID" value="OAV94668.1"/>
    <property type="molecule type" value="Genomic_DNA"/>
</dbReference>
<evidence type="ECO:0000313" key="4">
    <source>
        <dbReference type="Proteomes" id="UP000005240"/>
    </source>
</evidence>
<dbReference type="InterPro" id="IPR055334">
    <property type="entry name" value="PEX8-like"/>
</dbReference>
<feature type="compositionally biased region" description="Basic and acidic residues" evidence="1">
    <location>
        <begin position="624"/>
        <end position="637"/>
    </location>
</feature>
<dbReference type="Proteomes" id="UP000005240">
    <property type="component" value="Unassembled WGS sequence"/>
</dbReference>
<name>A0A180GQG2_PUCT1</name>
<proteinExistence type="predicted"/>